<evidence type="ECO:0000313" key="3">
    <source>
        <dbReference type="Proteomes" id="UP000266552"/>
    </source>
</evidence>
<keyword evidence="3" id="KW-1185">Reference proteome</keyword>
<keyword evidence="1" id="KW-1133">Transmembrane helix</keyword>
<keyword evidence="1" id="KW-0812">Transmembrane</keyword>
<sequence>MQVEDFIQRQESKGKKILKTLVMMNLIFFIMVLLLSLLNGIFSNLFGVIIMIVLCVLIYFGGNIAKWIYIVINSLNIFALIYTLTAGNIVSKAKVLATFLNVVTILMLIISIVTSIVLIFSSSVKDFMYKQKDLY</sequence>
<dbReference type="AlphaFoldDB" id="A0A385TUL7"/>
<feature type="transmembrane region" description="Helical" evidence="1">
    <location>
        <begin position="17"/>
        <end position="35"/>
    </location>
</feature>
<accession>A0A385TUL7</accession>
<gene>
    <name evidence="2" type="ORF">D5F53_17035</name>
</gene>
<evidence type="ECO:0008006" key="4">
    <source>
        <dbReference type="Google" id="ProtNLM"/>
    </source>
</evidence>
<dbReference type="Proteomes" id="UP000266552">
    <property type="component" value="Chromosome"/>
</dbReference>
<feature type="transmembrane region" description="Helical" evidence="1">
    <location>
        <begin position="96"/>
        <end position="120"/>
    </location>
</feature>
<dbReference type="KEGG" id="plw:D5F53_17035"/>
<organism evidence="2 3">
    <name type="scientific">Paenibacillus lautus</name>
    <name type="common">Bacillus lautus</name>
    <dbReference type="NCBI Taxonomy" id="1401"/>
    <lineage>
        <taxon>Bacteria</taxon>
        <taxon>Bacillati</taxon>
        <taxon>Bacillota</taxon>
        <taxon>Bacilli</taxon>
        <taxon>Bacillales</taxon>
        <taxon>Paenibacillaceae</taxon>
        <taxon>Paenibacillus</taxon>
    </lineage>
</organism>
<protein>
    <recommendedName>
        <fullName evidence="4">ABC transporter permease</fullName>
    </recommendedName>
</protein>
<proteinExistence type="predicted"/>
<evidence type="ECO:0000256" key="1">
    <source>
        <dbReference type="SAM" id="Phobius"/>
    </source>
</evidence>
<dbReference type="EMBL" id="CP032412">
    <property type="protein sequence ID" value="AYB44875.1"/>
    <property type="molecule type" value="Genomic_DNA"/>
</dbReference>
<evidence type="ECO:0000313" key="2">
    <source>
        <dbReference type="EMBL" id="AYB44875.1"/>
    </source>
</evidence>
<feature type="transmembrane region" description="Helical" evidence="1">
    <location>
        <begin position="67"/>
        <end position="90"/>
    </location>
</feature>
<keyword evidence="1" id="KW-0472">Membrane</keyword>
<name>A0A385TUL7_PAELA</name>
<reference evidence="2 3" key="1">
    <citation type="submission" date="2018-09" db="EMBL/GenBank/DDBJ databases">
        <title>Genome Sequence of Paenibacillus lautus Strain E7593-69, Azo Dye-Degrading Bacteria, Isolated from Commercial Tattoo Inks.</title>
        <authorList>
            <person name="Nho S.W."/>
            <person name="Kim S.-J."/>
            <person name="Kweon O."/>
            <person name="Cerniglia C.E."/>
        </authorList>
    </citation>
    <scope>NUCLEOTIDE SEQUENCE [LARGE SCALE GENOMIC DNA]</scope>
    <source>
        <strain evidence="2 3">E7593-69</strain>
    </source>
</reference>
<feature type="transmembrane region" description="Helical" evidence="1">
    <location>
        <begin position="41"/>
        <end position="60"/>
    </location>
</feature>